<dbReference type="AlphaFoldDB" id="A0AA36C3S6"/>
<proteinExistence type="predicted"/>
<feature type="non-terminal residue" evidence="2">
    <location>
        <position position="201"/>
    </location>
</feature>
<comment type="caution">
    <text evidence="2">The sequence shown here is derived from an EMBL/GenBank/DDBJ whole genome shotgun (WGS) entry which is preliminary data.</text>
</comment>
<dbReference type="Proteomes" id="UP001177023">
    <property type="component" value="Unassembled WGS sequence"/>
</dbReference>
<evidence type="ECO:0000313" key="2">
    <source>
        <dbReference type="EMBL" id="CAJ0557266.1"/>
    </source>
</evidence>
<organism evidence="2 3">
    <name type="scientific">Mesorhabditis spiculigera</name>
    <dbReference type="NCBI Taxonomy" id="96644"/>
    <lineage>
        <taxon>Eukaryota</taxon>
        <taxon>Metazoa</taxon>
        <taxon>Ecdysozoa</taxon>
        <taxon>Nematoda</taxon>
        <taxon>Chromadorea</taxon>
        <taxon>Rhabditida</taxon>
        <taxon>Rhabditina</taxon>
        <taxon>Rhabditomorpha</taxon>
        <taxon>Rhabditoidea</taxon>
        <taxon>Rhabditidae</taxon>
        <taxon>Mesorhabditinae</taxon>
        <taxon>Mesorhabditis</taxon>
    </lineage>
</organism>
<feature type="region of interest" description="Disordered" evidence="1">
    <location>
        <begin position="1"/>
        <end position="28"/>
    </location>
</feature>
<feature type="compositionally biased region" description="Low complexity" evidence="1">
    <location>
        <begin position="113"/>
        <end position="127"/>
    </location>
</feature>
<gene>
    <name evidence="2" type="ORF">MSPICULIGERA_LOCUS24</name>
</gene>
<name>A0AA36C3S6_9BILA</name>
<reference evidence="2" key="1">
    <citation type="submission" date="2023-06" db="EMBL/GenBank/DDBJ databases">
        <authorList>
            <person name="Delattre M."/>
        </authorList>
    </citation>
    <scope>NUCLEOTIDE SEQUENCE</scope>
    <source>
        <strain evidence="2">AF72</strain>
    </source>
</reference>
<feature type="region of interest" description="Disordered" evidence="1">
    <location>
        <begin position="107"/>
        <end position="201"/>
    </location>
</feature>
<accession>A0AA36C3S6</accession>
<keyword evidence="3" id="KW-1185">Reference proteome</keyword>
<dbReference type="EMBL" id="CATQJA010000001">
    <property type="protein sequence ID" value="CAJ0557266.1"/>
    <property type="molecule type" value="Genomic_DNA"/>
</dbReference>
<protein>
    <submittedName>
        <fullName evidence="2">Uncharacterized protein</fullName>
    </submittedName>
</protein>
<evidence type="ECO:0000256" key="1">
    <source>
        <dbReference type="SAM" id="MobiDB-lite"/>
    </source>
</evidence>
<sequence length="201" mass="22373">MSAPRSATCPHAHMALHRRRRPPSVRRIRAERSAAARTFRSRTDDSGDAAVKATERVVEVMRSLNCQLGSSHVLDFDLGPSHLSAAATGHTSQARRSPLRRCARARDRFRGPTANSATSASQANNTARSDPRTTPQDLRRPDRGRTPVRALRRMAALRRFETWRPEEEDAEASERGGDRPRDGVRDLHSGLRIEVDPAVTE</sequence>
<feature type="compositionally biased region" description="Basic and acidic residues" evidence="1">
    <location>
        <begin position="172"/>
        <end position="195"/>
    </location>
</feature>
<evidence type="ECO:0000313" key="3">
    <source>
        <dbReference type="Proteomes" id="UP001177023"/>
    </source>
</evidence>
<feature type="compositionally biased region" description="Basic residues" evidence="1">
    <location>
        <begin position="14"/>
        <end position="27"/>
    </location>
</feature>